<dbReference type="CDD" id="cd18111">
    <property type="entry name" value="ATP-synt_V_A-type_alpha_C"/>
    <property type="match status" value="1"/>
</dbReference>
<sequence>MDNIIDKEEEEDEGIILGISTCIVTAKIDGVTMNECVRVGSKRLLGEVVAIKDDKAFIQMYEPCHGLENGGPVIRTYSPLMVELGPGLLSSVFDGIQRPLSKLSKNYLDALYRPDKINQAEETLVDQQQQQSYSSSIHVPLGETLSPLDRNKLWHFEPVYEYVIGTPVTAGDIIGRVQETPLFVHWIMVPPNVIGGRIIDIASEGDYNIEHPLAMIEIETYDSSTSTTSTSIIPVTMLQKWPARKQRPFVDRLVPNEPHLSGYRVLDSFFPCAKGGSAVISGYAGLGKSMISYQLSTFCQTDVVVHSMCGRSTDVAELIMEYAEVTSKDPQKLIDSQAPYYKRKYDYLIDKTVLIGDTPVSSAGIREASILVAVTISEYFRDMGYDVTTIVDSLSRWGDALKEISQCLGEMAGPQGYPLYLGSRLASFYARAGKVSCLGRKEREGSVSLFTMVSPPASNGGYWGDHLSVTCLDTANVFWALDPALIRKRQYPAIHWLHSYSKDIKLLQDYYTERGGEDFLPNITTVKAILAKEEELQDAIITIGKSSLPHQDNIVLDVAQMVREYFLAQNLFAPYDLYSTIEKSSYLIRSITLFYKRFIQWYNQHKKELVNKDYLQDIHRNRQLQSLTYKMTTMKFKNEFEEQKEMFRSYKEIIQSIDTFFDDFKLI</sequence>
<evidence type="ECO:0000256" key="3">
    <source>
        <dbReference type="ARBA" id="ARBA00022448"/>
    </source>
</evidence>
<evidence type="ECO:0000259" key="13">
    <source>
        <dbReference type="Pfam" id="PF22919"/>
    </source>
</evidence>
<feature type="domain" description="ATP synthase A/B type C-terminal" evidence="13">
    <location>
        <begin position="510"/>
        <end position="596"/>
    </location>
</feature>
<dbReference type="GeneID" id="14875120"/>
<organism evidence="14 15">
    <name type="scientific">Cavenderia fasciculata</name>
    <name type="common">Slime mold</name>
    <name type="synonym">Dictyostelium fasciculatum</name>
    <dbReference type="NCBI Taxonomy" id="261658"/>
    <lineage>
        <taxon>Eukaryota</taxon>
        <taxon>Amoebozoa</taxon>
        <taxon>Evosea</taxon>
        <taxon>Eumycetozoa</taxon>
        <taxon>Dictyostelia</taxon>
        <taxon>Acytosteliales</taxon>
        <taxon>Cavenderiaceae</taxon>
        <taxon>Cavenderia</taxon>
    </lineage>
</organism>
<evidence type="ECO:0000259" key="12">
    <source>
        <dbReference type="Pfam" id="PF16886"/>
    </source>
</evidence>
<dbReference type="InterPro" id="IPR022878">
    <property type="entry name" value="V-ATPase_asu"/>
</dbReference>
<dbReference type="SUPFAM" id="SSF52540">
    <property type="entry name" value="P-loop containing nucleoside triphosphate hydrolases"/>
    <property type="match status" value="1"/>
</dbReference>
<feature type="domain" description="ATPase F1/V1/A1 complex alpha/beta subunit nucleotide-binding" evidence="10">
    <location>
        <begin position="262"/>
        <end position="501"/>
    </location>
</feature>
<keyword evidence="7" id="KW-1278">Translocase</keyword>
<reference evidence="15" key="1">
    <citation type="journal article" date="2011" name="Genome Res.">
        <title>Phylogeny-wide analysis of social amoeba genomes highlights ancient origins for complex intercellular communication.</title>
        <authorList>
            <person name="Heidel A.J."/>
            <person name="Lawal H.M."/>
            <person name="Felder M."/>
            <person name="Schilde C."/>
            <person name="Helps N.R."/>
            <person name="Tunggal B."/>
            <person name="Rivero F."/>
            <person name="John U."/>
            <person name="Schleicher M."/>
            <person name="Eichinger L."/>
            <person name="Platzer M."/>
            <person name="Noegel A.A."/>
            <person name="Schaap P."/>
            <person name="Gloeckner G."/>
        </authorList>
    </citation>
    <scope>NUCLEOTIDE SEQUENCE [LARGE SCALE GENOMIC DNA]</scope>
    <source>
        <strain evidence="15">SH3</strain>
    </source>
</reference>
<keyword evidence="5" id="KW-0375">Hydrogen ion transport</keyword>
<keyword evidence="8" id="KW-0406">Ion transport</keyword>
<dbReference type="OrthoDB" id="1676488at2759"/>
<dbReference type="InterPro" id="IPR024034">
    <property type="entry name" value="ATPase_F1/V1_b/a_C"/>
</dbReference>
<dbReference type="InterPro" id="IPR000194">
    <property type="entry name" value="ATPase_F1/V1/A1_a/bsu_nucl-bd"/>
</dbReference>
<dbReference type="EMBL" id="GL883008">
    <property type="protein sequence ID" value="EGG23462.1"/>
    <property type="molecule type" value="Genomic_DNA"/>
</dbReference>
<dbReference type="SUPFAM" id="SSF50615">
    <property type="entry name" value="N-terminal domain of alpha and beta subunits of F1 ATP synthase"/>
    <property type="match status" value="1"/>
</dbReference>
<comment type="catalytic activity">
    <reaction evidence="9">
        <text>ATP + H2O + 4 H(+)(in) = ADP + phosphate + 5 H(+)(out)</text>
        <dbReference type="Rhea" id="RHEA:57720"/>
        <dbReference type="ChEBI" id="CHEBI:15377"/>
        <dbReference type="ChEBI" id="CHEBI:15378"/>
        <dbReference type="ChEBI" id="CHEBI:30616"/>
        <dbReference type="ChEBI" id="CHEBI:43474"/>
        <dbReference type="ChEBI" id="CHEBI:456216"/>
        <dbReference type="EC" id="7.1.2.2"/>
    </reaction>
</comment>
<dbReference type="PROSITE" id="PS00152">
    <property type="entry name" value="ATPASE_ALPHA_BETA"/>
    <property type="match status" value="1"/>
</dbReference>
<dbReference type="PANTHER" id="PTHR43607">
    <property type="entry name" value="V-TYPE PROTON ATPASE CATALYTIC SUBUNIT A"/>
    <property type="match status" value="1"/>
</dbReference>
<gene>
    <name evidence="14" type="ORF">DFA_05595</name>
</gene>
<feature type="domain" description="ATPase F1/V1/A1 complex alpha/beta subunit N-terminal" evidence="11">
    <location>
        <begin position="31"/>
        <end position="76"/>
    </location>
</feature>
<comment type="similarity">
    <text evidence="1">Belongs to the ATPase alpha/beta chains family.</text>
</comment>
<evidence type="ECO:0000256" key="1">
    <source>
        <dbReference type="ARBA" id="ARBA00008936"/>
    </source>
</evidence>
<dbReference type="Pfam" id="PF02874">
    <property type="entry name" value="ATP-synt_ab_N"/>
    <property type="match status" value="1"/>
</dbReference>
<evidence type="ECO:0000256" key="8">
    <source>
        <dbReference type="ARBA" id="ARBA00023065"/>
    </source>
</evidence>
<evidence type="ECO:0000259" key="11">
    <source>
        <dbReference type="Pfam" id="PF02874"/>
    </source>
</evidence>
<evidence type="ECO:0000256" key="2">
    <source>
        <dbReference type="ARBA" id="ARBA00012473"/>
    </source>
</evidence>
<accession>F4PLP0</accession>
<dbReference type="RefSeq" id="XP_004361313.1">
    <property type="nucleotide sequence ID" value="XM_004361256.1"/>
</dbReference>
<protein>
    <recommendedName>
        <fullName evidence="2">H(+)-transporting two-sector ATPase</fullName>
        <ecNumber evidence="2">7.1.2.2</ecNumber>
    </recommendedName>
</protein>
<dbReference type="GO" id="GO:0046961">
    <property type="term" value="F:proton-transporting ATPase activity, rotational mechanism"/>
    <property type="evidence" value="ECO:0007669"/>
    <property type="project" value="InterPro"/>
</dbReference>
<feature type="domain" description="ATPsynthase alpha/beta subunit barrel-sandwich" evidence="12">
    <location>
        <begin position="146"/>
        <end position="244"/>
    </location>
</feature>
<dbReference type="KEGG" id="dfa:DFA_05595"/>
<dbReference type="AlphaFoldDB" id="F4PLP0"/>
<dbReference type="InterPro" id="IPR055190">
    <property type="entry name" value="ATP-synt_VA_C"/>
</dbReference>
<dbReference type="STRING" id="1054147.F4PLP0"/>
<evidence type="ECO:0000256" key="6">
    <source>
        <dbReference type="ARBA" id="ARBA00022840"/>
    </source>
</evidence>
<name>F4PLP0_CACFS</name>
<keyword evidence="6" id="KW-0067">ATP-binding</keyword>
<dbReference type="InterPro" id="IPR023366">
    <property type="entry name" value="ATP_synth_asu-like_sf"/>
</dbReference>
<dbReference type="InterPro" id="IPR027417">
    <property type="entry name" value="P-loop_NTPase"/>
</dbReference>
<dbReference type="Proteomes" id="UP000007797">
    <property type="component" value="Unassembled WGS sequence"/>
</dbReference>
<dbReference type="PANTHER" id="PTHR43607:SF1">
    <property type="entry name" value="H(+)-TRANSPORTING TWO-SECTOR ATPASE"/>
    <property type="match status" value="1"/>
</dbReference>
<dbReference type="InterPro" id="IPR004100">
    <property type="entry name" value="ATPase_F1/V1/A1_a/bsu_N"/>
</dbReference>
<dbReference type="Pfam" id="PF00006">
    <property type="entry name" value="ATP-synt_ab"/>
    <property type="match status" value="1"/>
</dbReference>
<evidence type="ECO:0000256" key="4">
    <source>
        <dbReference type="ARBA" id="ARBA00022741"/>
    </source>
</evidence>
<dbReference type="InterPro" id="IPR036121">
    <property type="entry name" value="ATPase_F1/V1/A1_a/bsu_N_sf"/>
</dbReference>
<dbReference type="InterPro" id="IPR031686">
    <property type="entry name" value="ATP-synth_a_Xtn"/>
</dbReference>
<evidence type="ECO:0000259" key="10">
    <source>
        <dbReference type="Pfam" id="PF00006"/>
    </source>
</evidence>
<evidence type="ECO:0000313" key="15">
    <source>
        <dbReference type="Proteomes" id="UP000007797"/>
    </source>
</evidence>
<evidence type="ECO:0000256" key="5">
    <source>
        <dbReference type="ARBA" id="ARBA00022781"/>
    </source>
</evidence>
<dbReference type="Gene3D" id="3.40.50.300">
    <property type="entry name" value="P-loop containing nucleotide triphosphate hydrolases"/>
    <property type="match status" value="1"/>
</dbReference>
<evidence type="ECO:0000256" key="9">
    <source>
        <dbReference type="ARBA" id="ARBA00048383"/>
    </source>
</evidence>
<dbReference type="Pfam" id="PF22919">
    <property type="entry name" value="ATP-synt_VA_C"/>
    <property type="match status" value="1"/>
</dbReference>
<dbReference type="SUPFAM" id="SSF47917">
    <property type="entry name" value="C-terminal domain of alpha and beta subunits of F1 ATP synthase"/>
    <property type="match status" value="1"/>
</dbReference>
<dbReference type="Gene3D" id="2.40.50.100">
    <property type="match status" value="1"/>
</dbReference>
<dbReference type="Pfam" id="PF16886">
    <property type="entry name" value="ATP-synt_ab_Xtn"/>
    <property type="match status" value="1"/>
</dbReference>
<keyword evidence="3" id="KW-0813">Transport</keyword>
<evidence type="ECO:0000313" key="14">
    <source>
        <dbReference type="EMBL" id="EGG23462.1"/>
    </source>
</evidence>
<evidence type="ECO:0000256" key="7">
    <source>
        <dbReference type="ARBA" id="ARBA00022967"/>
    </source>
</evidence>
<proteinExistence type="inferred from homology"/>
<keyword evidence="15" id="KW-1185">Reference proteome</keyword>
<dbReference type="GO" id="GO:0046034">
    <property type="term" value="P:ATP metabolic process"/>
    <property type="evidence" value="ECO:0007669"/>
    <property type="project" value="InterPro"/>
</dbReference>
<dbReference type="EC" id="7.1.2.2" evidence="2"/>
<dbReference type="GO" id="GO:0005524">
    <property type="term" value="F:ATP binding"/>
    <property type="evidence" value="ECO:0007669"/>
    <property type="project" value="UniProtKB-KW"/>
</dbReference>
<dbReference type="InterPro" id="IPR020003">
    <property type="entry name" value="ATPase_a/bsu_AS"/>
</dbReference>
<keyword evidence="4" id="KW-0547">Nucleotide-binding</keyword>
<dbReference type="Gene3D" id="1.10.1140.10">
    <property type="entry name" value="Bovine Mitochondrial F1-atpase, Atp Synthase Beta Chain, Chain D, domain 3"/>
    <property type="match status" value="1"/>
</dbReference>
<dbReference type="Gene3D" id="2.40.30.20">
    <property type="match status" value="1"/>
</dbReference>